<accession>A0AA96VWI1</accession>
<dbReference type="InterPro" id="IPR029470">
    <property type="entry name" value="PDDEXK_4"/>
</dbReference>
<dbReference type="AlphaFoldDB" id="A0AA96VWI1"/>
<name>A0AA96VWI1_9STRE</name>
<proteinExistence type="predicted"/>
<sequence>MLKKKSVLEFVQCVEAIYDSTPELQDRVALMLQDEETPNFWNIIEYGDTLDNNGKSAHETRYSRVLKWLLDPHASHKLGYLFLNKLLSKKGIDTTGLLSETDKVECFNEYKNIDVYYYNKDKQFQVAIEVKQYSSEIIYGKDNKKENIVAGESQLTKYSRILAEREGKAYKFFLTPTGIDPIHDELNDSKSWSALSYEDIIEIVEEMKDESQSGDFIKIANDFVHDFKKTISTVKFTEGAKITLQKKIANIEAELKSYFPANHSEKEYEMAEELQGHLLNLKYHERRKLEVILECINTYRTIQQHVANEAVQKVVVRLAEEFTGVALQPDEFAPIKAEFLRSDSIFKYVHRTRGKGQGLYFLEEKTKNSSSKKDVYVYCSGDTYGVFFNDGLHAKYNGDTNAIEHYNFNYEDLSHENKKQLKNKKIALDFLEEQFDFYIKEINESLIYFTKRYQDRKNGKI</sequence>
<dbReference type="EMBL" id="CP118734">
    <property type="protein sequence ID" value="WNY49335.1"/>
    <property type="molecule type" value="Genomic_DNA"/>
</dbReference>
<gene>
    <name evidence="1" type="ORF">PW220_01420</name>
</gene>
<evidence type="ECO:0000313" key="1">
    <source>
        <dbReference type="EMBL" id="WNY49335.1"/>
    </source>
</evidence>
<dbReference type="RefSeq" id="WP_248055387.1">
    <property type="nucleotide sequence ID" value="NZ_CP118734.1"/>
</dbReference>
<reference evidence="1 2" key="1">
    <citation type="submission" date="2023-02" db="EMBL/GenBank/DDBJ databases">
        <title>Streptococcus sp. Genome Sequencing and Assembly.</title>
        <authorList>
            <person name="Shore S.M."/>
            <person name="Nicholson T.L."/>
        </authorList>
    </citation>
    <scope>NUCLEOTIDE SEQUENCE [LARGE SCALE GENOMIC DNA]</scope>
    <source>
        <strain evidence="1 2">29892</strain>
    </source>
</reference>
<evidence type="ECO:0000313" key="2">
    <source>
        <dbReference type="Proteomes" id="UP001301526"/>
    </source>
</evidence>
<protein>
    <submittedName>
        <fullName evidence="1">PD-(D/E)XK nuclease family protein</fullName>
    </submittedName>
</protein>
<organism evidence="1 2">
    <name type="scientific">Streptococcus iners subsp. hyiners</name>
    <dbReference type="NCBI Taxonomy" id="3028083"/>
    <lineage>
        <taxon>Bacteria</taxon>
        <taxon>Bacillati</taxon>
        <taxon>Bacillota</taxon>
        <taxon>Bacilli</taxon>
        <taxon>Lactobacillales</taxon>
        <taxon>Streptococcaceae</taxon>
        <taxon>Streptococcus</taxon>
        <taxon>Streptococcus iners</taxon>
    </lineage>
</organism>
<dbReference type="Proteomes" id="UP001301526">
    <property type="component" value="Chromosome"/>
</dbReference>
<dbReference type="Pfam" id="PF14281">
    <property type="entry name" value="PDDEXK_4"/>
    <property type="match status" value="1"/>
</dbReference>
<keyword evidence="2" id="KW-1185">Reference proteome</keyword>